<keyword evidence="2 4" id="KW-0413">Isomerase</keyword>
<comment type="caution">
    <text evidence="4">The sequence shown here is derived from an EMBL/GenBank/DDBJ whole genome shotgun (WGS) entry which is preliminary data.</text>
</comment>
<protein>
    <submittedName>
        <fullName evidence="4">2-hydroxymuconate tautomerase</fullName>
        <ecNumber evidence="4">5.3.2.6</ecNumber>
    </submittedName>
</protein>
<dbReference type="EC" id="5.3.2.6" evidence="4"/>
<proteinExistence type="inferred from homology"/>
<keyword evidence="5" id="KW-1185">Reference proteome</keyword>
<dbReference type="PANTHER" id="PTHR35530">
    <property type="entry name" value="TAUTOMERASE-RELATED"/>
    <property type="match status" value="1"/>
</dbReference>
<gene>
    <name evidence="4" type="ORF">RM844_25665</name>
</gene>
<dbReference type="InterPro" id="IPR014347">
    <property type="entry name" value="Tautomerase/MIF_sf"/>
</dbReference>
<evidence type="ECO:0000256" key="1">
    <source>
        <dbReference type="ARBA" id="ARBA00006723"/>
    </source>
</evidence>
<evidence type="ECO:0000256" key="2">
    <source>
        <dbReference type="ARBA" id="ARBA00023235"/>
    </source>
</evidence>
<feature type="domain" description="4-oxalocrotonate tautomerase-like" evidence="3">
    <location>
        <begin position="2"/>
        <end position="60"/>
    </location>
</feature>
<dbReference type="Pfam" id="PF01361">
    <property type="entry name" value="Tautomerase"/>
    <property type="match status" value="1"/>
</dbReference>
<evidence type="ECO:0000259" key="3">
    <source>
        <dbReference type="Pfam" id="PF01361"/>
    </source>
</evidence>
<reference evidence="5" key="1">
    <citation type="submission" date="2023-07" db="EMBL/GenBank/DDBJ databases">
        <title>30 novel species of actinomycetes from the DSMZ collection.</title>
        <authorList>
            <person name="Nouioui I."/>
        </authorList>
    </citation>
    <scope>NUCLEOTIDE SEQUENCE [LARGE SCALE GENOMIC DNA]</scope>
    <source>
        <strain evidence="5">DSM 44915</strain>
    </source>
</reference>
<sequence>MPLVEVTLVEGRPPEQLRDLITRLTDAVEDAVDAPRQNIRVILREVPATHWAAGDVTIEEKRNKNHGSHPTPH</sequence>
<dbReference type="InterPro" id="IPR004370">
    <property type="entry name" value="4-OT-like_dom"/>
</dbReference>
<dbReference type="GO" id="GO:0016853">
    <property type="term" value="F:isomerase activity"/>
    <property type="evidence" value="ECO:0007669"/>
    <property type="project" value="UniProtKB-KW"/>
</dbReference>
<dbReference type="SUPFAM" id="SSF55331">
    <property type="entry name" value="Tautomerase/MIF"/>
    <property type="match status" value="1"/>
</dbReference>
<comment type="similarity">
    <text evidence="1">Belongs to the 4-oxalocrotonate tautomerase family.</text>
</comment>
<dbReference type="Gene3D" id="3.30.429.10">
    <property type="entry name" value="Macrophage Migration Inhibitory Factor"/>
    <property type="match status" value="1"/>
</dbReference>
<dbReference type="Proteomes" id="UP001183410">
    <property type="component" value="Unassembled WGS sequence"/>
</dbReference>
<dbReference type="RefSeq" id="WP_311669759.1">
    <property type="nucleotide sequence ID" value="NZ_JAVREO010000018.1"/>
</dbReference>
<dbReference type="NCBIfam" id="NF002571">
    <property type="entry name" value="PRK02220.1"/>
    <property type="match status" value="1"/>
</dbReference>
<name>A0ABU2JY51_9ACTN</name>
<dbReference type="EMBL" id="JAVREO010000018">
    <property type="protein sequence ID" value="MDT0269676.1"/>
    <property type="molecule type" value="Genomic_DNA"/>
</dbReference>
<organism evidence="4 5">
    <name type="scientific">Streptomyces chisholmiae</name>
    <dbReference type="NCBI Taxonomy" id="3075540"/>
    <lineage>
        <taxon>Bacteria</taxon>
        <taxon>Bacillati</taxon>
        <taxon>Actinomycetota</taxon>
        <taxon>Actinomycetes</taxon>
        <taxon>Kitasatosporales</taxon>
        <taxon>Streptomycetaceae</taxon>
        <taxon>Streptomyces</taxon>
    </lineage>
</organism>
<evidence type="ECO:0000313" key="5">
    <source>
        <dbReference type="Proteomes" id="UP001183410"/>
    </source>
</evidence>
<dbReference type="PANTHER" id="PTHR35530:SF1">
    <property type="entry name" value="2-HYDROXYMUCONATE TAUTOMERASE"/>
    <property type="match status" value="1"/>
</dbReference>
<evidence type="ECO:0000313" key="4">
    <source>
        <dbReference type="EMBL" id="MDT0269676.1"/>
    </source>
</evidence>
<accession>A0ABU2JY51</accession>